<proteinExistence type="predicted"/>
<reference evidence="1 2" key="1">
    <citation type="journal article" date="2019" name="Nat. Med.">
        <title>A library of human gut bacterial isolates paired with longitudinal multiomics data enables mechanistic microbiome research.</title>
        <authorList>
            <person name="Poyet M."/>
            <person name="Groussin M."/>
            <person name="Gibbons S.M."/>
            <person name="Avila-Pacheco J."/>
            <person name="Jiang X."/>
            <person name="Kearney S.M."/>
            <person name="Perrotta A.R."/>
            <person name="Berdy B."/>
            <person name="Zhao S."/>
            <person name="Lieberman T.D."/>
            <person name="Swanson P.K."/>
            <person name="Smith M."/>
            <person name="Roesemann S."/>
            <person name="Alexander J.E."/>
            <person name="Rich S.A."/>
            <person name="Livny J."/>
            <person name="Vlamakis H."/>
            <person name="Clish C."/>
            <person name="Bullock K."/>
            <person name="Deik A."/>
            <person name="Scott J."/>
            <person name="Pierce K.A."/>
            <person name="Xavier R.J."/>
            <person name="Alm E.J."/>
        </authorList>
    </citation>
    <scope>NUCLEOTIDE SEQUENCE [LARGE SCALE GENOMIC DNA]</scope>
    <source>
        <strain evidence="1 2">BIOML-A27</strain>
    </source>
</reference>
<dbReference type="Proteomes" id="UP000433928">
    <property type="component" value="Unassembled WGS sequence"/>
</dbReference>
<organism evidence="1 2">
    <name type="scientific">Bacteroides uniformis</name>
    <dbReference type="NCBI Taxonomy" id="820"/>
    <lineage>
        <taxon>Bacteria</taxon>
        <taxon>Pseudomonadati</taxon>
        <taxon>Bacteroidota</taxon>
        <taxon>Bacteroidia</taxon>
        <taxon>Bacteroidales</taxon>
        <taxon>Bacteroidaceae</taxon>
        <taxon>Bacteroides</taxon>
    </lineage>
</organism>
<accession>A0A6I0KHK6</accession>
<gene>
    <name evidence="1" type="ORF">GAQ59_25055</name>
</gene>
<name>A0A6I0KHK6_BACUN</name>
<comment type="caution">
    <text evidence="1">The sequence shown here is derived from an EMBL/GenBank/DDBJ whole genome shotgun (WGS) entry which is preliminary data.</text>
</comment>
<evidence type="ECO:0000313" key="2">
    <source>
        <dbReference type="Proteomes" id="UP000433928"/>
    </source>
</evidence>
<dbReference type="AlphaFoldDB" id="A0A6I0KHK6"/>
<protein>
    <submittedName>
        <fullName evidence="1">Poly(Beta-D-mannuronate) C5 epimerase</fullName>
    </submittedName>
</protein>
<feature type="non-terminal residue" evidence="1">
    <location>
        <position position="1"/>
    </location>
</feature>
<dbReference type="EMBL" id="WCUG01000363">
    <property type="protein sequence ID" value="KAB4154326.1"/>
    <property type="molecule type" value="Genomic_DNA"/>
</dbReference>
<evidence type="ECO:0000313" key="1">
    <source>
        <dbReference type="EMBL" id="KAB4154326.1"/>
    </source>
</evidence>
<sequence>AITGKYPGKMTVIGHGSDGCTYSLFVEDADKNTKIVAVNSELVNTKIPNEPVRSYVLMGNEVNTGKVHPNAKLILYNSAFWGSPVFGAIINNGIVSFQLANFTRSGTQGIDVRGGKAHVYTSYFAQKIAAPTAGDGGYARLGEQGKSIELTNNYYLSGFRFNKSGEGLIYGSDKK</sequence>